<sequence>MKYSEMYIVKKLVDLANIPSPSGFTNTVIGYLESELQELGFSPRRTRKGALVAELGGKGRPLVLAAHVDTLGAMVKSLKPNGRLEITNVGGFTMNSIENENCVIHTKTGKSFTGTIQSISPSVHVFENARTLERKISNMEIRVDELVRSEEDLKNLGIEAGDFVSFDPRVMVTDSGFVKSRHLDDKASAAILLELAKKVSSGEAICGRKTYLFFSNYEEVGHGASAAMPDDCEEIISVDMGAIGDTLKTDEFVVSICAKDSGGPYDHSIVKGLIETAKKVKAEYSVDIYPFYGSDVEASLRAGYDVRFGLVGPGVEASHGYERTHYRALENTLKLLKGYIEN</sequence>
<keyword evidence="4 8" id="KW-0479">Metal-binding</keyword>
<dbReference type="Proteomes" id="UP000054092">
    <property type="component" value="Unassembled WGS sequence"/>
</dbReference>
<comment type="cofactor">
    <cofactor evidence="8">
        <name>a divalent metal cation</name>
        <dbReference type="ChEBI" id="CHEBI:60240"/>
    </cofactor>
    <text evidence="8">Binds 2 divalent metal cations per subunit.</text>
</comment>
<dbReference type="InterPro" id="IPR023367">
    <property type="entry name" value="Peptidase_M42_dom2"/>
</dbReference>
<evidence type="ECO:0000313" key="10">
    <source>
        <dbReference type="EMBL" id="KUK82389.1"/>
    </source>
</evidence>
<dbReference type="Gene3D" id="2.40.30.40">
    <property type="entry name" value="Peptidase M42, domain 2"/>
    <property type="match status" value="1"/>
</dbReference>
<dbReference type="AlphaFoldDB" id="A0A117M3K0"/>
<dbReference type="CDD" id="cd05657">
    <property type="entry name" value="M42_glucanase_like"/>
    <property type="match status" value="1"/>
</dbReference>
<dbReference type="PIRSF" id="PIRSF001123">
    <property type="entry name" value="PepA_GA"/>
    <property type="match status" value="1"/>
</dbReference>
<comment type="caution">
    <text evidence="10">The sequence shown here is derived from an EMBL/GenBank/DDBJ whole genome shotgun (WGS) entry which is preliminary data.</text>
</comment>
<keyword evidence="2" id="KW-0031">Aminopeptidase</keyword>
<dbReference type="SUPFAM" id="SSF101821">
    <property type="entry name" value="Aminopeptidase/glucanase lid domain"/>
    <property type="match status" value="1"/>
</dbReference>
<evidence type="ECO:0000256" key="6">
    <source>
        <dbReference type="PIRNR" id="PIRNR001123"/>
    </source>
</evidence>
<dbReference type="PANTHER" id="PTHR32481">
    <property type="entry name" value="AMINOPEPTIDASE"/>
    <property type="match status" value="1"/>
</dbReference>
<keyword evidence="5" id="KW-0378">Hydrolase</keyword>
<evidence type="ECO:0000256" key="8">
    <source>
        <dbReference type="PIRSR" id="PIRSR001123-2"/>
    </source>
</evidence>
<dbReference type="PATRIC" id="fig|1184387.3.peg.1026"/>
<organism evidence="10 11">
    <name type="scientific">Mesotoga prima</name>
    <dbReference type="NCBI Taxonomy" id="1184387"/>
    <lineage>
        <taxon>Bacteria</taxon>
        <taxon>Thermotogati</taxon>
        <taxon>Thermotogota</taxon>
        <taxon>Thermotogae</taxon>
        <taxon>Kosmotogales</taxon>
        <taxon>Kosmotogaceae</taxon>
        <taxon>Mesotoga</taxon>
    </lineage>
</organism>
<feature type="binding site" evidence="8">
    <location>
        <position position="184"/>
    </location>
    <ligand>
        <name>Zn(2+)</name>
        <dbReference type="ChEBI" id="CHEBI:29105"/>
        <label>1</label>
    </ligand>
</feature>
<protein>
    <submittedName>
        <fullName evidence="10">Peptidase family protein</fullName>
    </submittedName>
</protein>
<name>A0A117M3K0_9BACT</name>
<evidence type="ECO:0000256" key="1">
    <source>
        <dbReference type="ARBA" id="ARBA00006272"/>
    </source>
</evidence>
<dbReference type="GO" id="GO:0046872">
    <property type="term" value="F:metal ion binding"/>
    <property type="evidence" value="ECO:0007669"/>
    <property type="project" value="UniProtKB-UniRule"/>
</dbReference>
<dbReference type="Gene3D" id="3.40.630.10">
    <property type="entry name" value="Zn peptidases"/>
    <property type="match status" value="1"/>
</dbReference>
<feature type="binding site" evidence="8">
    <location>
        <position position="184"/>
    </location>
    <ligand>
        <name>Zn(2+)</name>
        <dbReference type="ChEBI" id="CHEBI:29105"/>
        <label>2</label>
    </ligand>
</feature>
<evidence type="ECO:0000256" key="2">
    <source>
        <dbReference type="ARBA" id="ARBA00022438"/>
    </source>
</evidence>
<dbReference type="SUPFAM" id="SSF53187">
    <property type="entry name" value="Zn-dependent exopeptidases"/>
    <property type="match status" value="1"/>
</dbReference>
<feature type="binding site" evidence="8">
    <location>
        <position position="239"/>
    </location>
    <ligand>
        <name>Zn(2+)</name>
        <dbReference type="ChEBI" id="CHEBI:29105"/>
        <label>1</label>
    </ligand>
</feature>
<accession>A0A117M3K0</accession>
<feature type="binding site" evidence="8">
    <location>
        <position position="319"/>
    </location>
    <ligand>
        <name>Zn(2+)</name>
        <dbReference type="ChEBI" id="CHEBI:29105"/>
        <label>2</label>
    </ligand>
</feature>
<keyword evidence="9" id="KW-0175">Coiled coil</keyword>
<dbReference type="InterPro" id="IPR008007">
    <property type="entry name" value="Peptidase_M42"/>
</dbReference>
<evidence type="ECO:0000256" key="9">
    <source>
        <dbReference type="SAM" id="Coils"/>
    </source>
</evidence>
<proteinExistence type="inferred from homology"/>
<reference evidence="11" key="1">
    <citation type="journal article" date="2015" name="MBio">
        <title>Genome-Resolved Metagenomic Analysis Reveals Roles for Candidate Phyla and Other Microbial Community Members in Biogeochemical Transformations in Oil Reservoirs.</title>
        <authorList>
            <person name="Hu P."/>
            <person name="Tom L."/>
            <person name="Singh A."/>
            <person name="Thomas B.C."/>
            <person name="Baker B.J."/>
            <person name="Piceno Y.M."/>
            <person name="Andersen G.L."/>
            <person name="Banfield J.F."/>
        </authorList>
    </citation>
    <scope>NUCLEOTIDE SEQUENCE [LARGE SCALE GENOMIC DNA]</scope>
</reference>
<feature type="coiled-coil region" evidence="9">
    <location>
        <begin position="129"/>
        <end position="156"/>
    </location>
</feature>
<evidence type="ECO:0000256" key="4">
    <source>
        <dbReference type="ARBA" id="ARBA00022723"/>
    </source>
</evidence>
<dbReference type="GO" id="GO:0004177">
    <property type="term" value="F:aminopeptidase activity"/>
    <property type="evidence" value="ECO:0007669"/>
    <property type="project" value="UniProtKB-UniRule"/>
</dbReference>
<evidence type="ECO:0000313" key="11">
    <source>
        <dbReference type="Proteomes" id="UP000054092"/>
    </source>
</evidence>
<keyword evidence="3" id="KW-0645">Protease</keyword>
<feature type="binding site" evidence="8">
    <location>
        <position position="67"/>
    </location>
    <ligand>
        <name>Zn(2+)</name>
        <dbReference type="ChEBI" id="CHEBI:29105"/>
        <label>1</label>
    </ligand>
</feature>
<comment type="similarity">
    <text evidence="1 6">Belongs to the peptidase M42 family.</text>
</comment>
<feature type="active site" description="Proton acceptor" evidence="7">
    <location>
        <position position="218"/>
    </location>
</feature>
<dbReference type="InterPro" id="IPR051464">
    <property type="entry name" value="Peptidase_M42_aminopept"/>
</dbReference>
<evidence type="ECO:0000256" key="3">
    <source>
        <dbReference type="ARBA" id="ARBA00022670"/>
    </source>
</evidence>
<gene>
    <name evidence="10" type="ORF">XD94_0002</name>
</gene>
<feature type="binding site" evidence="8">
    <location>
        <position position="219"/>
    </location>
    <ligand>
        <name>Zn(2+)</name>
        <dbReference type="ChEBI" id="CHEBI:29105"/>
        <label>2</label>
    </ligand>
</feature>
<dbReference type="EMBL" id="LGGP01000001">
    <property type="protein sequence ID" value="KUK82389.1"/>
    <property type="molecule type" value="Genomic_DNA"/>
</dbReference>
<dbReference type="Pfam" id="PF05343">
    <property type="entry name" value="Peptidase_M42"/>
    <property type="match status" value="1"/>
</dbReference>
<dbReference type="PANTHER" id="PTHR32481:SF7">
    <property type="entry name" value="AMINOPEPTIDASE YHFE-RELATED"/>
    <property type="match status" value="1"/>
</dbReference>
<evidence type="ECO:0000256" key="7">
    <source>
        <dbReference type="PIRSR" id="PIRSR001123-1"/>
    </source>
</evidence>
<dbReference type="GO" id="GO:0006508">
    <property type="term" value="P:proteolysis"/>
    <property type="evidence" value="ECO:0007669"/>
    <property type="project" value="UniProtKB-KW"/>
</dbReference>
<evidence type="ECO:0000256" key="5">
    <source>
        <dbReference type="ARBA" id="ARBA00022801"/>
    </source>
</evidence>